<dbReference type="OrthoDB" id="2431458at2759"/>
<gene>
    <name evidence="1" type="ORF">POCULU_LOCUS3272</name>
</gene>
<reference evidence="1" key="1">
    <citation type="submission" date="2021-06" db="EMBL/GenBank/DDBJ databases">
        <authorList>
            <person name="Kallberg Y."/>
            <person name="Tangrot J."/>
            <person name="Rosling A."/>
        </authorList>
    </citation>
    <scope>NUCLEOTIDE SEQUENCE</scope>
    <source>
        <strain evidence="1">IA702</strain>
    </source>
</reference>
<comment type="caution">
    <text evidence="1">The sequence shown here is derived from an EMBL/GenBank/DDBJ whole genome shotgun (WGS) entry which is preliminary data.</text>
</comment>
<protein>
    <submittedName>
        <fullName evidence="1">10543_t:CDS:1</fullName>
    </submittedName>
</protein>
<dbReference type="EMBL" id="CAJVPJ010000351">
    <property type="protein sequence ID" value="CAG8515014.1"/>
    <property type="molecule type" value="Genomic_DNA"/>
</dbReference>
<accession>A0A9N9A268</accession>
<organism evidence="1 2">
    <name type="scientific">Paraglomus occultum</name>
    <dbReference type="NCBI Taxonomy" id="144539"/>
    <lineage>
        <taxon>Eukaryota</taxon>
        <taxon>Fungi</taxon>
        <taxon>Fungi incertae sedis</taxon>
        <taxon>Mucoromycota</taxon>
        <taxon>Glomeromycotina</taxon>
        <taxon>Glomeromycetes</taxon>
        <taxon>Paraglomerales</taxon>
        <taxon>Paraglomeraceae</taxon>
        <taxon>Paraglomus</taxon>
    </lineage>
</organism>
<evidence type="ECO:0000313" key="2">
    <source>
        <dbReference type="Proteomes" id="UP000789572"/>
    </source>
</evidence>
<dbReference type="AlphaFoldDB" id="A0A9N9A268"/>
<sequence length="376" mass="43228">MQLVSQILGSNADFRLIVETGFTPFPLNPTFRTYIFDNLAEREDGLLPNGYATASDLKIMARAIISHPHLLDVWKRMGYHEIIADSENAVVQLTLLDLCSTGVFSSQTVAEKLCKLRSIRFPLTDTVIGNVLLLFRQRLSDVGKSLIDGFSTARNMCKADVLEMCLIDLLDPSRHLEQIDALDYIISLIDDPEKRVLSALEKYNIVEGENDPSRSHRFLKYSLVVYRHMLRFGAKSPVVEYLMREILMVHTQLVDTDDADKLRDADNILDEYYAADVPFDRSLFPLFAKCLRAKLIDCLFEGYLPNLFESEVQNQQFMIFQTPEVDVLTSSTQTKKLQQLWLRDIEKCIQLDEFMNDRFRRQAIDFLALCSINMPF</sequence>
<keyword evidence="2" id="KW-1185">Reference proteome</keyword>
<name>A0A9N9A268_9GLOM</name>
<proteinExistence type="predicted"/>
<evidence type="ECO:0000313" key="1">
    <source>
        <dbReference type="EMBL" id="CAG8515014.1"/>
    </source>
</evidence>
<dbReference type="Proteomes" id="UP000789572">
    <property type="component" value="Unassembled WGS sequence"/>
</dbReference>